<dbReference type="Gene3D" id="3.40.50.620">
    <property type="entry name" value="HUPs"/>
    <property type="match status" value="1"/>
</dbReference>
<dbReference type="PANTHER" id="PTHR11807:SF12">
    <property type="entry name" value="CYTOPLASMIC TRNA 2-THIOLATION PROTEIN 1"/>
    <property type="match status" value="1"/>
</dbReference>
<keyword evidence="2" id="KW-0820">tRNA-binding</keyword>
<evidence type="ECO:0000256" key="6">
    <source>
        <dbReference type="PIRSR" id="PIRSR004976-51"/>
    </source>
</evidence>
<dbReference type="STRING" id="69332.A0A388MD34"/>
<dbReference type="InterPro" id="IPR035107">
    <property type="entry name" value="tRNA_thiolation_TtcA_Ctu1"/>
</dbReference>
<evidence type="ECO:0000313" key="10">
    <source>
        <dbReference type="EMBL" id="GBG92392.1"/>
    </source>
</evidence>
<dbReference type="GO" id="GO:0005524">
    <property type="term" value="F:ATP binding"/>
    <property type="evidence" value="ECO:0007669"/>
    <property type="project" value="UniProtKB-KW"/>
</dbReference>
<dbReference type="Gramene" id="GBG92392">
    <property type="protein sequence ID" value="GBG92392"/>
    <property type="gene ID" value="CBR_g55299"/>
</dbReference>
<dbReference type="Pfam" id="PF16503">
    <property type="entry name" value="zn-ribbon_14"/>
    <property type="match status" value="1"/>
</dbReference>
<feature type="domain" description="tRNA(Ile)-lysidine/2-thiocytidine synthase N-terminal" evidence="8">
    <location>
        <begin position="36"/>
        <end position="215"/>
    </location>
</feature>
<evidence type="ECO:0000256" key="3">
    <source>
        <dbReference type="ARBA" id="ARBA00022679"/>
    </source>
</evidence>
<proteinExistence type="inferred from homology"/>
<dbReference type="OMA" id="KPVRGIC"/>
<feature type="binding site" evidence="6">
    <location>
        <begin position="39"/>
        <end position="41"/>
    </location>
    <ligand>
        <name>ATP</name>
        <dbReference type="ChEBI" id="CHEBI:30616"/>
    </ligand>
</feature>
<keyword evidence="3" id="KW-0808">Transferase</keyword>
<feature type="region of interest" description="Disordered" evidence="7">
    <location>
        <begin position="294"/>
        <end position="359"/>
    </location>
</feature>
<comment type="caution">
    <text evidence="10">The sequence shown here is derived from an EMBL/GenBank/DDBJ whole genome shotgun (WGS) entry which is preliminary data.</text>
</comment>
<dbReference type="GO" id="GO:0002143">
    <property type="term" value="P:tRNA wobble position uridine thiolation"/>
    <property type="evidence" value="ECO:0007669"/>
    <property type="project" value="TreeGrafter"/>
</dbReference>
<organism evidence="10 11">
    <name type="scientific">Chara braunii</name>
    <name type="common">Braun's stonewort</name>
    <dbReference type="NCBI Taxonomy" id="69332"/>
    <lineage>
        <taxon>Eukaryota</taxon>
        <taxon>Viridiplantae</taxon>
        <taxon>Streptophyta</taxon>
        <taxon>Charophyceae</taxon>
        <taxon>Charales</taxon>
        <taxon>Characeae</taxon>
        <taxon>Chara</taxon>
    </lineage>
</organism>
<dbReference type="Pfam" id="PF01171">
    <property type="entry name" value="ATP_bind_3"/>
    <property type="match status" value="1"/>
</dbReference>
<gene>
    <name evidence="10" type="ORF">CBR_g55299</name>
</gene>
<dbReference type="InterPro" id="IPR056369">
    <property type="entry name" value="CTU1-like_ATP-bd"/>
</dbReference>
<dbReference type="Proteomes" id="UP000265515">
    <property type="component" value="Unassembled WGS sequence"/>
</dbReference>
<evidence type="ECO:0000259" key="8">
    <source>
        <dbReference type="Pfam" id="PF01171"/>
    </source>
</evidence>
<dbReference type="GO" id="GO:0016740">
    <property type="term" value="F:transferase activity"/>
    <property type="evidence" value="ECO:0007669"/>
    <property type="project" value="UniProtKB-KW"/>
</dbReference>
<evidence type="ECO:0000313" key="11">
    <source>
        <dbReference type="Proteomes" id="UP000265515"/>
    </source>
</evidence>
<dbReference type="CDD" id="cd01713">
    <property type="entry name" value="CTU1-like"/>
    <property type="match status" value="1"/>
</dbReference>
<evidence type="ECO:0000256" key="5">
    <source>
        <dbReference type="ARBA" id="ARBA00022884"/>
    </source>
</evidence>
<dbReference type="AlphaFoldDB" id="A0A388MD34"/>
<keyword evidence="6" id="KW-0547">Nucleotide-binding</keyword>
<feature type="binding site" evidence="6">
    <location>
        <position position="45"/>
    </location>
    <ligand>
        <name>ATP</name>
        <dbReference type="ChEBI" id="CHEBI:30616"/>
    </ligand>
</feature>
<sequence>PKTKQQVCKECFFTAFEDEIHHTIIKNKLFKSGERVAVAASGGKDSTVLAHLMSLLNKRHGYGLDLFLLSIDEGIEGYRDDSLETVKRNEKQYGMPLTVLSYKSLYGWTMDEIVRKIGKKNNCTFCGVFRRQALDRGAHMMQADKMVTGHNADDMAETILLNLLRGDVARLSRCAAIVTGEDSALPRCKPFKYTFEKEIVMYAYFKKLDYFSTECIYSPDAYRGFARDFVKDLENIRPEAILDIIRSAENFQFEATTKMPKQGTCEQCGYITSQKRCKACVLLEGLNQGQPLLGIGRARKSGNDRDPSANSGDRNSEYQVSEARGTEAQKRRGKRRNRQPRQGGIRSEDCVQISYEETS</sequence>
<evidence type="ECO:0000256" key="1">
    <source>
        <dbReference type="ARBA" id="ARBA00022490"/>
    </source>
</evidence>
<feature type="domain" description="Cytoplasmic tRNA 2-thiolation protein 1 C-terminal" evidence="9">
    <location>
        <begin position="263"/>
        <end position="291"/>
    </location>
</feature>
<feature type="binding site" evidence="6">
    <location>
        <position position="154"/>
    </location>
    <ligand>
        <name>ATP</name>
        <dbReference type="ChEBI" id="CHEBI:30616"/>
    </ligand>
</feature>
<dbReference type="InterPro" id="IPR032442">
    <property type="entry name" value="CTU1_C"/>
</dbReference>
<dbReference type="PROSITE" id="PS01263">
    <property type="entry name" value="UPF0021"/>
    <property type="match status" value="1"/>
</dbReference>
<dbReference type="InterPro" id="IPR020554">
    <property type="entry name" value="UPF0021_CS"/>
</dbReference>
<evidence type="ECO:0000256" key="7">
    <source>
        <dbReference type="SAM" id="MobiDB-lite"/>
    </source>
</evidence>
<dbReference type="InterPro" id="IPR000541">
    <property type="entry name" value="Ncs6/Tuc1/Ctu1"/>
</dbReference>
<feature type="non-terminal residue" evidence="10">
    <location>
        <position position="1"/>
    </location>
</feature>
<dbReference type="PANTHER" id="PTHR11807">
    <property type="entry name" value="ATPASES OF THE PP SUPERFAMILY-RELATED"/>
    <property type="match status" value="1"/>
</dbReference>
<keyword evidence="6" id="KW-0067">ATP-binding</keyword>
<feature type="compositionally biased region" description="Polar residues" evidence="7">
    <location>
        <begin position="308"/>
        <end position="319"/>
    </location>
</feature>
<keyword evidence="11" id="KW-1185">Reference proteome</keyword>
<evidence type="ECO:0000256" key="4">
    <source>
        <dbReference type="ARBA" id="ARBA00022694"/>
    </source>
</evidence>
<dbReference type="GO" id="GO:0005739">
    <property type="term" value="C:mitochondrion"/>
    <property type="evidence" value="ECO:0007669"/>
    <property type="project" value="TreeGrafter"/>
</dbReference>
<dbReference type="HAMAP" id="MF_03053">
    <property type="entry name" value="CTU1"/>
    <property type="match status" value="1"/>
</dbReference>
<reference evidence="10 11" key="1">
    <citation type="journal article" date="2018" name="Cell">
        <title>The Chara Genome: Secondary Complexity and Implications for Plant Terrestrialization.</title>
        <authorList>
            <person name="Nishiyama T."/>
            <person name="Sakayama H."/>
            <person name="Vries J.D."/>
            <person name="Buschmann H."/>
            <person name="Saint-Marcoux D."/>
            <person name="Ullrich K.K."/>
            <person name="Haas F.B."/>
            <person name="Vanderstraeten L."/>
            <person name="Becker D."/>
            <person name="Lang D."/>
            <person name="Vosolsobe S."/>
            <person name="Rombauts S."/>
            <person name="Wilhelmsson P.K.I."/>
            <person name="Janitza P."/>
            <person name="Kern R."/>
            <person name="Heyl A."/>
            <person name="Rumpler F."/>
            <person name="Villalobos L.I.A.C."/>
            <person name="Clay J.M."/>
            <person name="Skokan R."/>
            <person name="Toyoda A."/>
            <person name="Suzuki Y."/>
            <person name="Kagoshima H."/>
            <person name="Schijlen E."/>
            <person name="Tajeshwar N."/>
            <person name="Catarino B."/>
            <person name="Hetherington A.J."/>
            <person name="Saltykova A."/>
            <person name="Bonnot C."/>
            <person name="Breuninger H."/>
            <person name="Symeonidi A."/>
            <person name="Radhakrishnan G.V."/>
            <person name="Van Nieuwerburgh F."/>
            <person name="Deforce D."/>
            <person name="Chang C."/>
            <person name="Karol K.G."/>
            <person name="Hedrich R."/>
            <person name="Ulvskov P."/>
            <person name="Glockner G."/>
            <person name="Delwiche C.F."/>
            <person name="Petrasek J."/>
            <person name="Van de Peer Y."/>
            <person name="Friml J."/>
            <person name="Beilby M."/>
            <person name="Dolan L."/>
            <person name="Kohara Y."/>
            <person name="Sugano S."/>
            <person name="Fujiyama A."/>
            <person name="Delaux P.-M."/>
            <person name="Quint M."/>
            <person name="TheiBen G."/>
            <person name="Hagemann M."/>
            <person name="Harholt J."/>
            <person name="Dunand C."/>
            <person name="Zachgo S."/>
            <person name="Langdale J."/>
            <person name="Maumus F."/>
            <person name="Straeten D.V.D."/>
            <person name="Gould S.B."/>
            <person name="Rensing S.A."/>
        </authorList>
    </citation>
    <scope>NUCLEOTIDE SEQUENCE [LARGE SCALE GENOMIC DNA]</scope>
    <source>
        <strain evidence="10 11">S276</strain>
    </source>
</reference>
<protein>
    <recommendedName>
        <fullName evidence="12">tRNA(Ile)-lysidine/2-thiocytidine synthase N-terminal domain-containing protein</fullName>
    </recommendedName>
</protein>
<dbReference type="PIRSF" id="PIRSF004976">
    <property type="entry name" value="ATPase_YdaO"/>
    <property type="match status" value="1"/>
</dbReference>
<evidence type="ECO:0000259" key="9">
    <source>
        <dbReference type="Pfam" id="PF16503"/>
    </source>
</evidence>
<accession>A0A388MD34</accession>
<dbReference type="EMBL" id="BFEA01001049">
    <property type="protein sequence ID" value="GBG92392.1"/>
    <property type="molecule type" value="Genomic_DNA"/>
</dbReference>
<dbReference type="FunFam" id="3.40.50.620:FF:000054">
    <property type="entry name" value="Cytoplasmic tRNA 2-thiolation protein 1"/>
    <property type="match status" value="1"/>
</dbReference>
<dbReference type="SUPFAM" id="SSF52402">
    <property type="entry name" value="Adenine nucleotide alpha hydrolases-like"/>
    <property type="match status" value="1"/>
</dbReference>
<dbReference type="OrthoDB" id="198857at2759"/>
<keyword evidence="1" id="KW-0963">Cytoplasm</keyword>
<evidence type="ECO:0000256" key="2">
    <source>
        <dbReference type="ARBA" id="ARBA00022555"/>
    </source>
</evidence>
<dbReference type="InterPro" id="IPR011063">
    <property type="entry name" value="TilS/TtcA_N"/>
</dbReference>
<keyword evidence="5" id="KW-0694">RNA-binding</keyword>
<feature type="binding site" evidence="6">
    <location>
        <position position="149"/>
    </location>
    <ligand>
        <name>ATP</name>
        <dbReference type="ChEBI" id="CHEBI:30616"/>
    </ligand>
</feature>
<dbReference type="GO" id="GO:0000049">
    <property type="term" value="F:tRNA binding"/>
    <property type="evidence" value="ECO:0007669"/>
    <property type="project" value="UniProtKB-KW"/>
</dbReference>
<name>A0A388MD34_CHABU</name>
<dbReference type="GO" id="GO:0002144">
    <property type="term" value="C:cytosolic tRNA wobble base thiouridylase complex"/>
    <property type="evidence" value="ECO:0007669"/>
    <property type="project" value="TreeGrafter"/>
</dbReference>
<keyword evidence="4" id="KW-0819">tRNA processing</keyword>
<feature type="binding site" evidence="6">
    <location>
        <position position="71"/>
    </location>
    <ligand>
        <name>ATP</name>
        <dbReference type="ChEBI" id="CHEBI:30616"/>
    </ligand>
</feature>
<dbReference type="InterPro" id="IPR014729">
    <property type="entry name" value="Rossmann-like_a/b/a_fold"/>
</dbReference>
<evidence type="ECO:0008006" key="12">
    <source>
        <dbReference type="Google" id="ProtNLM"/>
    </source>
</evidence>
<dbReference type="NCBIfam" id="TIGR00269">
    <property type="entry name" value="TIGR00269 family protein"/>
    <property type="match status" value="1"/>
</dbReference>